<dbReference type="PANTHER" id="PTHR47572:SF5">
    <property type="entry name" value="BLR2277 PROTEIN"/>
    <property type="match status" value="1"/>
</dbReference>
<gene>
    <name evidence="4" type="ORF">CKA81_13160</name>
</gene>
<dbReference type="PRINTS" id="PR01790">
    <property type="entry name" value="SMP30FAMILY"/>
</dbReference>
<keyword evidence="5" id="KW-1185">Reference proteome</keyword>
<feature type="active site" description="Proton donor/acceptor" evidence="1">
    <location>
        <position position="224"/>
    </location>
</feature>
<dbReference type="AlphaFoldDB" id="A0A410GEG0"/>
<keyword evidence="2" id="KW-0479">Metal-binding</keyword>
<reference evidence="4 5" key="1">
    <citation type="submission" date="2017-08" db="EMBL/GenBank/DDBJ databases">
        <authorList>
            <person name="Park S.-J."/>
            <person name="Kim H."/>
        </authorList>
    </citation>
    <scope>NUCLEOTIDE SEQUENCE [LARGE SCALE GENOMIC DNA]</scope>
    <source>
        <strain evidence="5">ye3</strain>
    </source>
</reference>
<organism evidence="4 5">
    <name type="scientific">Pollutimonas thiosulfatoxidans</name>
    <dbReference type="NCBI Taxonomy" id="2028345"/>
    <lineage>
        <taxon>Bacteria</taxon>
        <taxon>Pseudomonadati</taxon>
        <taxon>Pseudomonadota</taxon>
        <taxon>Betaproteobacteria</taxon>
        <taxon>Burkholderiales</taxon>
        <taxon>Alcaligenaceae</taxon>
        <taxon>Pollutimonas</taxon>
    </lineage>
</organism>
<keyword evidence="2" id="KW-0862">Zinc</keyword>
<feature type="binding site" evidence="2">
    <location>
        <position position="176"/>
    </location>
    <ligand>
        <name>a divalent metal cation</name>
        <dbReference type="ChEBI" id="CHEBI:60240"/>
    </ligand>
</feature>
<dbReference type="Gene3D" id="2.120.10.30">
    <property type="entry name" value="TolB, C-terminal domain"/>
    <property type="match status" value="1"/>
</dbReference>
<comment type="cofactor">
    <cofactor evidence="2">
        <name>Zn(2+)</name>
        <dbReference type="ChEBI" id="CHEBI:29105"/>
    </cofactor>
    <text evidence="2">Binds 1 divalent metal cation per subunit.</text>
</comment>
<feature type="binding site" evidence="2">
    <location>
        <position position="224"/>
    </location>
    <ligand>
        <name>a divalent metal cation</name>
        <dbReference type="ChEBI" id="CHEBI:60240"/>
    </ligand>
</feature>
<protein>
    <submittedName>
        <fullName evidence="4">Gluconolactonase</fullName>
    </submittedName>
</protein>
<feature type="domain" description="SMP-30/Gluconolactonase/LRE-like region" evidence="3">
    <location>
        <begin position="44"/>
        <end position="282"/>
    </location>
</feature>
<feature type="binding site" evidence="2">
    <location>
        <position position="44"/>
    </location>
    <ligand>
        <name>a divalent metal cation</name>
        <dbReference type="ChEBI" id="CHEBI:60240"/>
    </ligand>
</feature>
<dbReference type="InterPro" id="IPR051262">
    <property type="entry name" value="SMP-30/CGR1_Lactonase"/>
</dbReference>
<dbReference type="InterPro" id="IPR011042">
    <property type="entry name" value="6-blade_b-propeller_TolB-like"/>
</dbReference>
<dbReference type="EMBL" id="CP022987">
    <property type="protein sequence ID" value="QAA94683.1"/>
    <property type="molecule type" value="Genomic_DNA"/>
</dbReference>
<accession>A0A410GEG0</accession>
<dbReference type="PANTHER" id="PTHR47572">
    <property type="entry name" value="LIPOPROTEIN-RELATED"/>
    <property type="match status" value="1"/>
</dbReference>
<dbReference type="KEGG" id="pus:CKA81_13160"/>
<dbReference type="RefSeq" id="WP_128356798.1">
    <property type="nucleotide sequence ID" value="NZ_CP022987.1"/>
</dbReference>
<dbReference type="Proteomes" id="UP000283474">
    <property type="component" value="Chromosome"/>
</dbReference>
<evidence type="ECO:0000313" key="4">
    <source>
        <dbReference type="EMBL" id="QAA94683.1"/>
    </source>
</evidence>
<sequence length="304" mass="32645">MFAAPPIIPTRVFARLPDDLRRTGKDTEWHHGQPGALPEHSLLEGPAFDRAGTLWCVDIPYGRIFKVSPDGEFSVALEYDGEPNGLAIHQDGRIFIADYAHGIMVFDPSTGKIAPFVTRVRLERLKAVNDLTFSRNGDLYFTDQGLTGLHDPTGRVFRVSADGRIDCLLDNIPSPNGIALDPSGTVLYVAVTRANAVWRVPLMVDGTIAKVANFIQLSGGGGPDGLAVDRSGGLAVAHIGLGIVWLFDRRGVPIGQVQSTVGDHTTNIAYGGPDGRTLYITESESGQILQAQTPEAGMELYSGV</sequence>
<dbReference type="OrthoDB" id="502821at2"/>
<evidence type="ECO:0000256" key="2">
    <source>
        <dbReference type="PIRSR" id="PIRSR605511-2"/>
    </source>
</evidence>
<name>A0A410GEG0_9BURK</name>
<dbReference type="InterPro" id="IPR005511">
    <property type="entry name" value="SMP-30"/>
</dbReference>
<proteinExistence type="predicted"/>
<evidence type="ECO:0000256" key="1">
    <source>
        <dbReference type="PIRSR" id="PIRSR605511-1"/>
    </source>
</evidence>
<evidence type="ECO:0000259" key="3">
    <source>
        <dbReference type="Pfam" id="PF08450"/>
    </source>
</evidence>
<evidence type="ECO:0000313" key="5">
    <source>
        <dbReference type="Proteomes" id="UP000283474"/>
    </source>
</evidence>
<feature type="binding site" evidence="2">
    <location>
        <position position="129"/>
    </location>
    <ligand>
        <name>substrate</name>
    </ligand>
</feature>
<dbReference type="SUPFAM" id="SSF63829">
    <property type="entry name" value="Calcium-dependent phosphotriesterase"/>
    <property type="match status" value="1"/>
</dbReference>
<dbReference type="InterPro" id="IPR013658">
    <property type="entry name" value="SGL"/>
</dbReference>
<dbReference type="GO" id="GO:0046872">
    <property type="term" value="F:metal ion binding"/>
    <property type="evidence" value="ECO:0007669"/>
    <property type="project" value="UniProtKB-KW"/>
</dbReference>
<dbReference type="Pfam" id="PF08450">
    <property type="entry name" value="SGL"/>
    <property type="match status" value="1"/>
</dbReference>